<dbReference type="EMBL" id="CM017881">
    <property type="protein sequence ID" value="KAG1362739.1"/>
    <property type="molecule type" value="Genomic_DNA"/>
</dbReference>
<reference evidence="1" key="2">
    <citation type="submission" date="2019-07" db="EMBL/GenBank/DDBJ databases">
        <authorList>
            <person name="Yang Y."/>
            <person name="Bocs S."/>
            <person name="Baudouin L."/>
        </authorList>
    </citation>
    <scope>NUCLEOTIDE SEQUENCE</scope>
    <source>
        <tissue evidence="1">Spear leaf of Hainan Tall coconut</tissue>
    </source>
</reference>
<sequence>MQRKMTASRMERLIQWQVAMNRVVRQLLSSLPFLWRPELVVDGGPMVMAAVTHEKQWSRGIRVRVKDKNLEQALAIMQRKMTASRMERLIQWQVDYYLKDSKKRILTHKNLEYRIHS</sequence>
<dbReference type="PANTHER" id="PTHR37228">
    <property type="entry name" value="RIBOSOMAL PROTEIN S21 FAMILY PROTEIN"/>
    <property type="match status" value="1"/>
</dbReference>
<keyword evidence="1" id="KW-0689">Ribosomal protein</keyword>
<evidence type="ECO:0000313" key="2">
    <source>
        <dbReference type="Proteomes" id="UP000797356"/>
    </source>
</evidence>
<dbReference type="PANTHER" id="PTHR37228:SF1">
    <property type="entry name" value="RIBOSOMAL PROTEIN S21 FAMILY PROTEIN"/>
    <property type="match status" value="1"/>
</dbReference>
<accession>A0A8K0N995</accession>
<keyword evidence="1" id="KW-0687">Ribonucleoprotein</keyword>
<name>A0A8K0N995_COCNU</name>
<organism evidence="1 2">
    <name type="scientific">Cocos nucifera</name>
    <name type="common">Coconut palm</name>
    <dbReference type="NCBI Taxonomy" id="13894"/>
    <lineage>
        <taxon>Eukaryota</taxon>
        <taxon>Viridiplantae</taxon>
        <taxon>Streptophyta</taxon>
        <taxon>Embryophyta</taxon>
        <taxon>Tracheophyta</taxon>
        <taxon>Spermatophyta</taxon>
        <taxon>Magnoliopsida</taxon>
        <taxon>Liliopsida</taxon>
        <taxon>Arecaceae</taxon>
        <taxon>Arecoideae</taxon>
        <taxon>Cocoseae</taxon>
        <taxon>Attaleinae</taxon>
        <taxon>Cocos</taxon>
    </lineage>
</organism>
<dbReference type="OrthoDB" id="1713251at2759"/>
<dbReference type="AlphaFoldDB" id="A0A8K0N995"/>
<dbReference type="Proteomes" id="UP000797356">
    <property type="component" value="Chromosome 10"/>
</dbReference>
<evidence type="ECO:0000313" key="1">
    <source>
        <dbReference type="EMBL" id="KAG1362739.1"/>
    </source>
</evidence>
<reference evidence="1" key="1">
    <citation type="journal article" date="2017" name="Gigascience">
        <title>The genome draft of coconut (Cocos nucifera).</title>
        <authorList>
            <person name="Xiao Y."/>
            <person name="Xu P."/>
            <person name="Fan H."/>
            <person name="Baudouin L."/>
            <person name="Xia W."/>
            <person name="Bocs S."/>
            <person name="Xu J."/>
            <person name="Li Q."/>
            <person name="Guo A."/>
            <person name="Zhou L."/>
            <person name="Li J."/>
            <person name="Wu Y."/>
            <person name="Ma Z."/>
            <person name="Armero A."/>
            <person name="Issali A.E."/>
            <person name="Liu N."/>
            <person name="Peng M."/>
            <person name="Yang Y."/>
        </authorList>
    </citation>
    <scope>NUCLEOTIDE SEQUENCE</scope>
    <source>
        <tissue evidence="1">Spear leaf of Hainan Tall coconut</tissue>
    </source>
</reference>
<protein>
    <submittedName>
        <fullName evidence="1">Putative Ribosomal protein S21</fullName>
    </submittedName>
</protein>
<comment type="caution">
    <text evidence="1">The sequence shown here is derived from an EMBL/GenBank/DDBJ whole genome shotgun (WGS) entry which is preliminary data.</text>
</comment>
<proteinExistence type="predicted"/>
<gene>
    <name evidence="1" type="ORF">COCNU_10G009580</name>
</gene>
<keyword evidence="2" id="KW-1185">Reference proteome</keyword>
<dbReference type="GO" id="GO:0005840">
    <property type="term" value="C:ribosome"/>
    <property type="evidence" value="ECO:0007669"/>
    <property type="project" value="UniProtKB-KW"/>
</dbReference>